<dbReference type="EMBL" id="AOTZ01000003">
    <property type="protein sequence ID" value="EZP78261.1"/>
    <property type="molecule type" value="Genomic_DNA"/>
</dbReference>
<reference evidence="5 6" key="1">
    <citation type="journal article" date="2014" name="Appl. Microbiol. Biotechnol.">
        <title>Transformable facultative thermophile Geobacillus stearothermophilus NUB3621 as a host strain for metabolic engineering.</title>
        <authorList>
            <person name="Blanchard K."/>
            <person name="Robic S."/>
            <person name="Matsumura I."/>
        </authorList>
    </citation>
    <scope>NUCLEOTIDE SEQUENCE [LARGE SCALE GENOMIC DNA]</scope>
    <source>
        <strain evidence="5 6">NUB3621</strain>
    </source>
</reference>
<evidence type="ECO:0000256" key="1">
    <source>
        <dbReference type="ARBA" id="ARBA00006432"/>
    </source>
</evidence>
<dbReference type="InterPro" id="IPR020845">
    <property type="entry name" value="AMP-binding_CS"/>
</dbReference>
<sequence>MNLATLFDFAVERFPNRVAVVEGDKRYTYRQFHMEVTKVAASLQRIGIKQHDRVMILLKNRLENIIIYWALQKIGAVYTPINFRLAVKEVEYCVNDAEATAVVYESASQESVLKANFQQKPILIGVGEVEGADIYYNELVDRSPESFEKPMINDDDIAIMLYTSGTTGKPKGVPRTHKNEYSAALAHIIQNQYQDGESTLGTMPLYHTMGMRSLLSIVFLNGKYVILHDFDAKEALELLESEGITSLYLVPTLYHDILNHEEFHNYDLSKLKKIGYAGAPMTTALAEKCVKMLQPEVFVNHYGSTEIYTFTINPNVAEKPGCAGKPGLHQNIRIVKADPNGNSTPEDIVQKGEIGEIIVNIESPESFKGYWNRPDATKKAIRDGWYFTGDLGMLDEDGDLYVVGRVDDMIISGGENIHPIEVEDVLSKHPKVHEVAVIGEEDERWGQIVAAYVVPKDPSLTCQELDHYCKNNTTLSNFKRPRKYVFIKEIPKSPVGKILRRNLRNGEFELYINENEKIVYKNKILILRKGNQ</sequence>
<feature type="domain" description="AMP-dependent synthetase/ligase" evidence="3">
    <location>
        <begin position="9"/>
        <end position="371"/>
    </location>
</feature>
<comment type="caution">
    <text evidence="5">The sequence shown here is derived from an EMBL/GenBank/DDBJ whole genome shotgun (WGS) entry which is preliminary data.</text>
</comment>
<dbReference type="RefSeq" id="WP_043904318.1">
    <property type="nucleotide sequence ID" value="NZ_CM002692.1"/>
</dbReference>
<proteinExistence type="inferred from homology"/>
<gene>
    <name evidence="5" type="ORF">H839_05964</name>
</gene>
<feature type="domain" description="AMP-binding enzyme C-terminal" evidence="4">
    <location>
        <begin position="421"/>
        <end position="497"/>
    </location>
</feature>
<keyword evidence="6" id="KW-1185">Reference proteome</keyword>
<evidence type="ECO:0000313" key="6">
    <source>
        <dbReference type="Proteomes" id="UP000023566"/>
    </source>
</evidence>
<dbReference type="PANTHER" id="PTHR43201">
    <property type="entry name" value="ACYL-COA SYNTHETASE"/>
    <property type="match status" value="1"/>
</dbReference>
<dbReference type="Gene3D" id="3.30.300.30">
    <property type="match status" value="1"/>
</dbReference>
<dbReference type="Pfam" id="PF00501">
    <property type="entry name" value="AMP-binding"/>
    <property type="match status" value="1"/>
</dbReference>
<dbReference type="InterPro" id="IPR025110">
    <property type="entry name" value="AMP-bd_C"/>
</dbReference>
<accession>A0ABC9VHQ1</accession>
<keyword evidence="2 5" id="KW-0436">Ligase</keyword>
<dbReference type="Gene3D" id="3.40.50.12780">
    <property type="entry name" value="N-terminal domain of ligase-like"/>
    <property type="match status" value="1"/>
</dbReference>
<dbReference type="FunFam" id="3.30.300.30:FF:000008">
    <property type="entry name" value="2,3-dihydroxybenzoate-AMP ligase"/>
    <property type="match status" value="1"/>
</dbReference>
<dbReference type="Proteomes" id="UP000023566">
    <property type="component" value="Chromosome"/>
</dbReference>
<dbReference type="InterPro" id="IPR042099">
    <property type="entry name" value="ANL_N_sf"/>
</dbReference>
<evidence type="ECO:0000256" key="2">
    <source>
        <dbReference type="ARBA" id="ARBA00022598"/>
    </source>
</evidence>
<dbReference type="Pfam" id="PF13193">
    <property type="entry name" value="AMP-binding_C"/>
    <property type="match status" value="1"/>
</dbReference>
<dbReference type="PANTHER" id="PTHR43201:SF5">
    <property type="entry name" value="MEDIUM-CHAIN ACYL-COA LIGASE ACSF2, MITOCHONDRIAL"/>
    <property type="match status" value="1"/>
</dbReference>
<evidence type="ECO:0000259" key="3">
    <source>
        <dbReference type="Pfam" id="PF00501"/>
    </source>
</evidence>
<dbReference type="InterPro" id="IPR045851">
    <property type="entry name" value="AMP-bd_C_sf"/>
</dbReference>
<dbReference type="InterPro" id="IPR000873">
    <property type="entry name" value="AMP-dep_synth/lig_dom"/>
</dbReference>
<comment type="similarity">
    <text evidence="1">Belongs to the ATP-dependent AMP-binding enzyme family.</text>
</comment>
<dbReference type="AlphaFoldDB" id="A0ABC9VHQ1"/>
<name>A0ABC9VHQ1_9BACL</name>
<evidence type="ECO:0000259" key="4">
    <source>
        <dbReference type="Pfam" id="PF13193"/>
    </source>
</evidence>
<dbReference type="SUPFAM" id="SSF56801">
    <property type="entry name" value="Acetyl-CoA synthetase-like"/>
    <property type="match status" value="1"/>
</dbReference>
<dbReference type="PROSITE" id="PS00455">
    <property type="entry name" value="AMP_BINDING"/>
    <property type="match status" value="1"/>
</dbReference>
<protein>
    <submittedName>
        <fullName evidence="5">2-succinylbenzoate--CoA ligase</fullName>
    </submittedName>
</protein>
<evidence type="ECO:0000313" key="5">
    <source>
        <dbReference type="EMBL" id="EZP78261.1"/>
    </source>
</evidence>
<organism evidence="5 6">
    <name type="scientific">Parageobacillus genomosp. 1</name>
    <dbReference type="NCBI Taxonomy" id="1295642"/>
    <lineage>
        <taxon>Bacteria</taxon>
        <taxon>Bacillati</taxon>
        <taxon>Bacillota</taxon>
        <taxon>Bacilli</taxon>
        <taxon>Bacillales</taxon>
        <taxon>Anoxybacillaceae</taxon>
        <taxon>Parageobacillus</taxon>
    </lineage>
</organism>
<dbReference type="GO" id="GO:0016874">
    <property type="term" value="F:ligase activity"/>
    <property type="evidence" value="ECO:0007669"/>
    <property type="project" value="UniProtKB-KW"/>
</dbReference>